<proteinExistence type="predicted"/>
<reference evidence="1 2" key="1">
    <citation type="submission" date="2019-11" db="EMBL/GenBank/DDBJ databases">
        <title>Comparative genomics of hydrocarbon-degrading Desulfosarcina strains.</title>
        <authorList>
            <person name="Watanabe M."/>
            <person name="Kojima H."/>
            <person name="Fukui M."/>
        </authorList>
    </citation>
    <scope>NUCLEOTIDE SEQUENCE [LARGE SCALE GENOMIC DNA]</scope>
    <source>
        <strain evidence="1 2">28bB2T</strain>
    </source>
</reference>
<dbReference type="AlphaFoldDB" id="A0A5K7ZWS1"/>
<sequence>MLPSAALVPKPFYAPVPADSGMLRKFGQPARRALPREKLVRIAVPDPETGVAYNRDGRFVADAQLGTVVNLYA</sequence>
<dbReference type="EMBL" id="AP021876">
    <property type="protein sequence ID" value="BBO84624.1"/>
    <property type="molecule type" value="Genomic_DNA"/>
</dbReference>
<evidence type="ECO:0000313" key="2">
    <source>
        <dbReference type="Proteomes" id="UP000425960"/>
    </source>
</evidence>
<dbReference type="Proteomes" id="UP000425960">
    <property type="component" value="Chromosome"/>
</dbReference>
<organism evidence="1 2">
    <name type="scientific">Desulfosarcina ovata subsp. sediminis</name>
    <dbReference type="NCBI Taxonomy" id="885957"/>
    <lineage>
        <taxon>Bacteria</taxon>
        <taxon>Pseudomonadati</taxon>
        <taxon>Thermodesulfobacteriota</taxon>
        <taxon>Desulfobacteria</taxon>
        <taxon>Desulfobacterales</taxon>
        <taxon>Desulfosarcinaceae</taxon>
        <taxon>Desulfosarcina</taxon>
    </lineage>
</organism>
<name>A0A5K7ZWS1_9BACT</name>
<accession>A0A5K7ZWS1</accession>
<gene>
    <name evidence="1" type="ORF">DSCO28_51900</name>
</gene>
<protein>
    <submittedName>
        <fullName evidence="1">Uncharacterized protein</fullName>
    </submittedName>
</protein>
<evidence type="ECO:0000313" key="1">
    <source>
        <dbReference type="EMBL" id="BBO84624.1"/>
    </source>
</evidence>
<dbReference type="KEGG" id="dov:DSCO28_51900"/>